<comment type="caution">
    <text evidence="1">The sequence shown here is derived from an EMBL/GenBank/DDBJ whole genome shotgun (WGS) entry which is preliminary data.</text>
</comment>
<proteinExistence type="predicted"/>
<reference evidence="1 2" key="1">
    <citation type="submission" date="2024-01" db="EMBL/GenBank/DDBJ databases">
        <title>The complete chloroplast genome sequence of Lithospermum erythrorhizon: insights into the phylogenetic relationship among Boraginaceae species and the maternal lineages of purple gromwells.</title>
        <authorList>
            <person name="Okada T."/>
            <person name="Watanabe K."/>
        </authorList>
    </citation>
    <scope>NUCLEOTIDE SEQUENCE [LARGE SCALE GENOMIC DNA]</scope>
</reference>
<dbReference type="EMBL" id="BAABME010004965">
    <property type="protein sequence ID" value="GAA0164144.1"/>
    <property type="molecule type" value="Genomic_DNA"/>
</dbReference>
<dbReference type="AlphaFoldDB" id="A0AAV3QJE8"/>
<organism evidence="1 2">
    <name type="scientific">Lithospermum erythrorhizon</name>
    <name type="common">Purple gromwell</name>
    <name type="synonym">Lithospermum officinale var. erythrorhizon</name>
    <dbReference type="NCBI Taxonomy" id="34254"/>
    <lineage>
        <taxon>Eukaryota</taxon>
        <taxon>Viridiplantae</taxon>
        <taxon>Streptophyta</taxon>
        <taxon>Embryophyta</taxon>
        <taxon>Tracheophyta</taxon>
        <taxon>Spermatophyta</taxon>
        <taxon>Magnoliopsida</taxon>
        <taxon>eudicotyledons</taxon>
        <taxon>Gunneridae</taxon>
        <taxon>Pentapetalae</taxon>
        <taxon>asterids</taxon>
        <taxon>lamiids</taxon>
        <taxon>Boraginales</taxon>
        <taxon>Boraginaceae</taxon>
        <taxon>Boraginoideae</taxon>
        <taxon>Lithospermeae</taxon>
        <taxon>Lithospermum</taxon>
    </lineage>
</organism>
<keyword evidence="2" id="KW-1185">Reference proteome</keyword>
<gene>
    <name evidence="1" type="ORF">LIER_19851</name>
</gene>
<dbReference type="Proteomes" id="UP001454036">
    <property type="component" value="Unassembled WGS sequence"/>
</dbReference>
<accession>A0AAV3QJE8</accession>
<protein>
    <submittedName>
        <fullName evidence="1">Uncharacterized protein</fullName>
    </submittedName>
</protein>
<sequence length="72" mass="7833">MSTSDPPSTNILLIFLSHIYPDTLRGQLLLASSYGMSSFEKVTAKVWGPSRAALGAYWTSIMVEPSSTSTYT</sequence>
<evidence type="ECO:0000313" key="1">
    <source>
        <dbReference type="EMBL" id="GAA0164144.1"/>
    </source>
</evidence>
<name>A0AAV3QJE8_LITER</name>
<evidence type="ECO:0000313" key="2">
    <source>
        <dbReference type="Proteomes" id="UP001454036"/>
    </source>
</evidence>